<dbReference type="PRINTS" id="PR00455">
    <property type="entry name" value="HTHTETR"/>
</dbReference>
<dbReference type="GO" id="GO:0003700">
    <property type="term" value="F:DNA-binding transcription factor activity"/>
    <property type="evidence" value="ECO:0007669"/>
    <property type="project" value="TreeGrafter"/>
</dbReference>
<organism evidence="6 7">
    <name type="scientific">Nocardia mexicana</name>
    <dbReference type="NCBI Taxonomy" id="279262"/>
    <lineage>
        <taxon>Bacteria</taxon>
        <taxon>Bacillati</taxon>
        <taxon>Actinomycetota</taxon>
        <taxon>Actinomycetes</taxon>
        <taxon>Mycobacteriales</taxon>
        <taxon>Nocardiaceae</taxon>
        <taxon>Nocardia</taxon>
    </lineage>
</organism>
<dbReference type="PROSITE" id="PS50977">
    <property type="entry name" value="HTH_TETR_2"/>
    <property type="match status" value="1"/>
</dbReference>
<proteinExistence type="predicted"/>
<dbReference type="SUPFAM" id="SSF48498">
    <property type="entry name" value="Tetracyclin repressor-like, C-terminal domain"/>
    <property type="match status" value="1"/>
</dbReference>
<keyword evidence="7" id="KW-1185">Reference proteome</keyword>
<keyword evidence="2 4" id="KW-0238">DNA-binding</keyword>
<evidence type="ECO:0000313" key="6">
    <source>
        <dbReference type="EMBL" id="RDI46630.1"/>
    </source>
</evidence>
<dbReference type="Pfam" id="PF00440">
    <property type="entry name" value="TetR_N"/>
    <property type="match status" value="1"/>
</dbReference>
<sequence>MARGVEREEAILSATYDLLGEVGYAALTMDAVAARAQASKATIYRRWKGKPALVKAAMDAHDAAYAADVPDTGTLRGDLLAALTELCAQVDERYVTMITGLMHAMRVDPELARALKAHVADEDLGPFCVIVSRAVARGELPEETEPVRAHRVSEAQIMHRMFLGDPVDTEFLADLVDELLMPLLTRSFPDRNP</sequence>
<keyword evidence="1" id="KW-0805">Transcription regulation</keyword>
<protein>
    <submittedName>
        <fullName evidence="6">TetR family transcriptional regulator</fullName>
    </submittedName>
</protein>
<dbReference type="Gene3D" id="1.10.10.60">
    <property type="entry name" value="Homeodomain-like"/>
    <property type="match status" value="1"/>
</dbReference>
<name>A0A370GTJ1_9NOCA</name>
<evidence type="ECO:0000256" key="1">
    <source>
        <dbReference type="ARBA" id="ARBA00023015"/>
    </source>
</evidence>
<dbReference type="Pfam" id="PF16859">
    <property type="entry name" value="TetR_C_11"/>
    <property type="match status" value="1"/>
</dbReference>
<dbReference type="Gene3D" id="1.10.357.10">
    <property type="entry name" value="Tetracycline Repressor, domain 2"/>
    <property type="match status" value="1"/>
</dbReference>
<dbReference type="InterPro" id="IPR009057">
    <property type="entry name" value="Homeodomain-like_sf"/>
</dbReference>
<evidence type="ECO:0000259" key="5">
    <source>
        <dbReference type="PROSITE" id="PS50977"/>
    </source>
</evidence>
<gene>
    <name evidence="6" type="ORF">DFR68_11035</name>
</gene>
<evidence type="ECO:0000256" key="2">
    <source>
        <dbReference type="ARBA" id="ARBA00023125"/>
    </source>
</evidence>
<dbReference type="AlphaFoldDB" id="A0A370GTJ1"/>
<reference evidence="6 7" key="1">
    <citation type="submission" date="2018-07" db="EMBL/GenBank/DDBJ databases">
        <title>Genomic Encyclopedia of Type Strains, Phase IV (KMG-IV): sequencing the most valuable type-strain genomes for metagenomic binning, comparative biology and taxonomic classification.</title>
        <authorList>
            <person name="Goeker M."/>
        </authorList>
    </citation>
    <scope>NUCLEOTIDE SEQUENCE [LARGE SCALE GENOMIC DNA]</scope>
    <source>
        <strain evidence="6 7">DSM 44952</strain>
    </source>
</reference>
<feature type="domain" description="HTH tetR-type" evidence="5">
    <location>
        <begin position="5"/>
        <end position="65"/>
    </location>
</feature>
<dbReference type="STRING" id="1210089.GCA_001613165_07275"/>
<dbReference type="InterPro" id="IPR001647">
    <property type="entry name" value="HTH_TetR"/>
</dbReference>
<dbReference type="OrthoDB" id="9796019at2"/>
<dbReference type="Proteomes" id="UP000255355">
    <property type="component" value="Unassembled WGS sequence"/>
</dbReference>
<dbReference type="InterPro" id="IPR023772">
    <property type="entry name" value="DNA-bd_HTH_TetR-type_CS"/>
</dbReference>
<dbReference type="PANTHER" id="PTHR30055:SF149">
    <property type="entry name" value="TETR-FAMILY TRANSCRIPTIONAL REGULATOR"/>
    <property type="match status" value="1"/>
</dbReference>
<dbReference type="SUPFAM" id="SSF46689">
    <property type="entry name" value="Homeodomain-like"/>
    <property type="match status" value="1"/>
</dbReference>
<dbReference type="InterPro" id="IPR011075">
    <property type="entry name" value="TetR_C"/>
</dbReference>
<dbReference type="PANTHER" id="PTHR30055">
    <property type="entry name" value="HTH-TYPE TRANSCRIPTIONAL REGULATOR RUTR"/>
    <property type="match status" value="1"/>
</dbReference>
<feature type="DNA-binding region" description="H-T-H motif" evidence="4">
    <location>
        <begin position="28"/>
        <end position="47"/>
    </location>
</feature>
<dbReference type="EMBL" id="QQAZ01000010">
    <property type="protein sequence ID" value="RDI46630.1"/>
    <property type="molecule type" value="Genomic_DNA"/>
</dbReference>
<keyword evidence="3" id="KW-0804">Transcription</keyword>
<evidence type="ECO:0000313" key="7">
    <source>
        <dbReference type="Proteomes" id="UP000255355"/>
    </source>
</evidence>
<dbReference type="InterPro" id="IPR050109">
    <property type="entry name" value="HTH-type_TetR-like_transc_reg"/>
</dbReference>
<dbReference type="RefSeq" id="WP_068030745.1">
    <property type="nucleotide sequence ID" value="NZ_QQAZ01000010.1"/>
</dbReference>
<dbReference type="PROSITE" id="PS01081">
    <property type="entry name" value="HTH_TETR_1"/>
    <property type="match status" value="1"/>
</dbReference>
<evidence type="ECO:0000256" key="3">
    <source>
        <dbReference type="ARBA" id="ARBA00023163"/>
    </source>
</evidence>
<dbReference type="GO" id="GO:0000976">
    <property type="term" value="F:transcription cis-regulatory region binding"/>
    <property type="evidence" value="ECO:0007669"/>
    <property type="project" value="TreeGrafter"/>
</dbReference>
<comment type="caution">
    <text evidence="6">The sequence shown here is derived from an EMBL/GenBank/DDBJ whole genome shotgun (WGS) entry which is preliminary data.</text>
</comment>
<evidence type="ECO:0000256" key="4">
    <source>
        <dbReference type="PROSITE-ProRule" id="PRU00335"/>
    </source>
</evidence>
<accession>A0A370GTJ1</accession>
<dbReference type="InterPro" id="IPR036271">
    <property type="entry name" value="Tet_transcr_reg_TetR-rel_C_sf"/>
</dbReference>